<name>X1HDI9_9ZZZZ</name>
<comment type="caution">
    <text evidence="2">The sequence shown here is derived from an EMBL/GenBank/DDBJ whole genome shotgun (WGS) entry which is preliminary data.</text>
</comment>
<gene>
    <name evidence="2" type="ORF">S03H2_48912</name>
</gene>
<evidence type="ECO:0000313" key="2">
    <source>
        <dbReference type="EMBL" id="GAH68261.1"/>
    </source>
</evidence>
<accession>X1HDI9</accession>
<reference evidence="2" key="1">
    <citation type="journal article" date="2014" name="Front. Microbiol.">
        <title>High frequency of phylogenetically diverse reductive dehalogenase-homologous genes in deep subseafloor sedimentary metagenomes.</title>
        <authorList>
            <person name="Kawai M."/>
            <person name="Futagami T."/>
            <person name="Toyoda A."/>
            <person name="Takaki Y."/>
            <person name="Nishi S."/>
            <person name="Hori S."/>
            <person name="Arai W."/>
            <person name="Tsubouchi T."/>
            <person name="Morono Y."/>
            <person name="Uchiyama I."/>
            <person name="Ito T."/>
            <person name="Fujiyama A."/>
            <person name="Inagaki F."/>
            <person name="Takami H."/>
        </authorList>
    </citation>
    <scope>NUCLEOTIDE SEQUENCE</scope>
    <source>
        <strain evidence="2">Expedition CK06-06</strain>
    </source>
</reference>
<feature type="coiled-coil region" evidence="1">
    <location>
        <begin position="29"/>
        <end position="87"/>
    </location>
</feature>
<feature type="non-terminal residue" evidence="2">
    <location>
        <position position="264"/>
    </location>
</feature>
<dbReference type="EMBL" id="BARU01030876">
    <property type="protein sequence ID" value="GAH68261.1"/>
    <property type="molecule type" value="Genomic_DNA"/>
</dbReference>
<organism evidence="2">
    <name type="scientific">marine sediment metagenome</name>
    <dbReference type="NCBI Taxonomy" id="412755"/>
    <lineage>
        <taxon>unclassified sequences</taxon>
        <taxon>metagenomes</taxon>
        <taxon>ecological metagenomes</taxon>
    </lineage>
</organism>
<dbReference type="AlphaFoldDB" id="X1HDI9"/>
<proteinExistence type="predicted"/>
<feature type="non-terminal residue" evidence="2">
    <location>
        <position position="1"/>
    </location>
</feature>
<evidence type="ECO:0000256" key="1">
    <source>
        <dbReference type="SAM" id="Coils"/>
    </source>
</evidence>
<sequence>NTLMGIDDRTRVLKKKLEGIERNISCLDLEEIQKATEEKRGSLKNLEVDEEERQHLIQGVADLQGEISSLTARKNELEIELLGLRDLKPGQKCPLFKEIECKQMTEDDIKKYLGKIQVRIQGFENKMEQKGKERLTNQSSLDVLNNRKAAYMQVEETIRKDETELRDLQKQQMQLTPSKERTLAEIQGTRNEYADLEKKPSPYASMIEESEKKIRALDLAIENMESDIAKLQKEQEFVQFWVEAFGDRGLKSFLMDSIVAQLNE</sequence>
<keyword evidence="1" id="KW-0175">Coiled coil</keyword>
<protein>
    <submittedName>
        <fullName evidence="2">Uncharacterized protein</fullName>
    </submittedName>
</protein>
<feature type="coiled-coil region" evidence="1">
    <location>
        <begin position="151"/>
        <end position="234"/>
    </location>
</feature>